<keyword evidence="5" id="KW-0539">Nucleus</keyword>
<accession>A0AAQ3JX67</accession>
<dbReference type="SUPFAM" id="SSF118290">
    <property type="entry name" value="WRKY DNA-binding domain"/>
    <property type="match status" value="1"/>
</dbReference>
<evidence type="ECO:0000256" key="4">
    <source>
        <dbReference type="ARBA" id="ARBA00023163"/>
    </source>
</evidence>
<dbReference type="Gene3D" id="2.20.25.80">
    <property type="entry name" value="WRKY domain"/>
    <property type="match status" value="1"/>
</dbReference>
<proteinExistence type="predicted"/>
<evidence type="ECO:0000256" key="1">
    <source>
        <dbReference type="ARBA" id="ARBA00004123"/>
    </source>
</evidence>
<organism evidence="7 8">
    <name type="scientific">Canna indica</name>
    <name type="common">Indian-shot</name>
    <dbReference type="NCBI Taxonomy" id="4628"/>
    <lineage>
        <taxon>Eukaryota</taxon>
        <taxon>Viridiplantae</taxon>
        <taxon>Streptophyta</taxon>
        <taxon>Embryophyta</taxon>
        <taxon>Tracheophyta</taxon>
        <taxon>Spermatophyta</taxon>
        <taxon>Magnoliopsida</taxon>
        <taxon>Liliopsida</taxon>
        <taxon>Zingiberales</taxon>
        <taxon>Cannaceae</taxon>
        <taxon>Canna</taxon>
    </lineage>
</organism>
<comment type="subcellular location">
    <subcellularLocation>
        <location evidence="1">Nucleus</location>
    </subcellularLocation>
</comment>
<evidence type="ECO:0000256" key="5">
    <source>
        <dbReference type="ARBA" id="ARBA00023242"/>
    </source>
</evidence>
<keyword evidence="8" id="KW-1185">Reference proteome</keyword>
<dbReference type="Proteomes" id="UP001327560">
    <property type="component" value="Chromosome 2"/>
</dbReference>
<evidence type="ECO:0000259" key="6">
    <source>
        <dbReference type="PROSITE" id="PS50811"/>
    </source>
</evidence>
<dbReference type="GO" id="GO:0043565">
    <property type="term" value="F:sequence-specific DNA binding"/>
    <property type="evidence" value="ECO:0007669"/>
    <property type="project" value="InterPro"/>
</dbReference>
<dbReference type="InterPro" id="IPR003657">
    <property type="entry name" value="WRKY_dom"/>
</dbReference>
<dbReference type="PROSITE" id="PS50811">
    <property type="entry name" value="WRKY"/>
    <property type="match status" value="1"/>
</dbReference>
<evidence type="ECO:0000313" key="7">
    <source>
        <dbReference type="EMBL" id="WOK96722.1"/>
    </source>
</evidence>
<sequence>MGFHEQESFQAKLKSAKEELIKGQKLATRLQVLLEEKLPLENYSGPAATGLLIEVKCSFSKVLSLLDLEEVPEAPLGDANSPCSDEQRGEISRIKKKIQPPRKSGYRRRAHPYTCRTVLRKEIEDGYTWRKYGQKIIHGATNQRSYYRCTHKHDRDCQATRQVQKTEGNTLYAITYMGEHTCTDAKLPNQRTPCVISFESNTTANDHQQETPSPRPPSTVVTSIKQEFDEEVISNHSPRSASSELPVLGDLSDFAGSAPMAHFMRSAFDQYDVTSGFCSSPSSLDIGFDAETFELDDIFNFCQD</sequence>
<dbReference type="AlphaFoldDB" id="A0AAQ3JX67"/>
<dbReference type="PANTHER" id="PTHR31282">
    <property type="entry name" value="WRKY TRANSCRIPTION FACTOR 21-RELATED"/>
    <property type="match status" value="1"/>
</dbReference>
<reference evidence="7 8" key="1">
    <citation type="submission" date="2023-10" db="EMBL/GenBank/DDBJ databases">
        <title>Chromosome-scale genome assembly provides insights into flower coloration mechanisms of Canna indica.</title>
        <authorList>
            <person name="Li C."/>
        </authorList>
    </citation>
    <scope>NUCLEOTIDE SEQUENCE [LARGE SCALE GENOMIC DNA]</scope>
    <source>
        <tissue evidence="7">Flower</tissue>
    </source>
</reference>
<evidence type="ECO:0000313" key="8">
    <source>
        <dbReference type="Proteomes" id="UP001327560"/>
    </source>
</evidence>
<name>A0AAQ3JX67_9LILI</name>
<keyword evidence="2" id="KW-0805">Transcription regulation</keyword>
<dbReference type="GO" id="GO:0003700">
    <property type="term" value="F:DNA-binding transcription factor activity"/>
    <property type="evidence" value="ECO:0007669"/>
    <property type="project" value="InterPro"/>
</dbReference>
<dbReference type="InterPro" id="IPR036576">
    <property type="entry name" value="WRKY_dom_sf"/>
</dbReference>
<protein>
    <recommendedName>
        <fullName evidence="6">WRKY domain-containing protein</fullName>
    </recommendedName>
</protein>
<gene>
    <name evidence="7" type="ORF">Cni_G05429</name>
</gene>
<evidence type="ECO:0000256" key="2">
    <source>
        <dbReference type="ARBA" id="ARBA00023015"/>
    </source>
</evidence>
<keyword evidence="4" id="KW-0804">Transcription</keyword>
<feature type="domain" description="WRKY" evidence="6">
    <location>
        <begin position="123"/>
        <end position="180"/>
    </location>
</feature>
<keyword evidence="3" id="KW-0238">DNA-binding</keyword>
<dbReference type="InterPro" id="IPR044810">
    <property type="entry name" value="WRKY_plant"/>
</dbReference>
<dbReference type="Pfam" id="PF03106">
    <property type="entry name" value="WRKY"/>
    <property type="match status" value="1"/>
</dbReference>
<dbReference type="SMART" id="SM00774">
    <property type="entry name" value="WRKY"/>
    <property type="match status" value="1"/>
</dbReference>
<dbReference type="GO" id="GO:0005634">
    <property type="term" value="C:nucleus"/>
    <property type="evidence" value="ECO:0007669"/>
    <property type="project" value="UniProtKB-SubCell"/>
</dbReference>
<dbReference type="EMBL" id="CP136891">
    <property type="protein sequence ID" value="WOK96722.1"/>
    <property type="molecule type" value="Genomic_DNA"/>
</dbReference>
<evidence type="ECO:0000256" key="3">
    <source>
        <dbReference type="ARBA" id="ARBA00023125"/>
    </source>
</evidence>